<name>A0ABQ4UB56_9HYPH</name>
<evidence type="ECO:0000313" key="3">
    <source>
        <dbReference type="Proteomes" id="UP001055039"/>
    </source>
</evidence>
<evidence type="ECO:0000313" key="2">
    <source>
        <dbReference type="EMBL" id="GJE63698.1"/>
    </source>
</evidence>
<organism evidence="2 3">
    <name type="scientific">Methylorubrum aminovorans</name>
    <dbReference type="NCBI Taxonomy" id="269069"/>
    <lineage>
        <taxon>Bacteria</taxon>
        <taxon>Pseudomonadati</taxon>
        <taxon>Pseudomonadota</taxon>
        <taxon>Alphaproteobacteria</taxon>
        <taxon>Hyphomicrobiales</taxon>
        <taxon>Methylobacteriaceae</taxon>
        <taxon>Methylorubrum</taxon>
    </lineage>
</organism>
<dbReference type="Proteomes" id="UP001055039">
    <property type="component" value="Unassembled WGS sequence"/>
</dbReference>
<evidence type="ECO:0000256" key="1">
    <source>
        <dbReference type="SAM" id="MobiDB-lite"/>
    </source>
</evidence>
<feature type="region of interest" description="Disordered" evidence="1">
    <location>
        <begin position="310"/>
        <end position="329"/>
    </location>
</feature>
<accession>A0ABQ4UB56</accession>
<reference evidence="2" key="2">
    <citation type="submission" date="2021-08" db="EMBL/GenBank/DDBJ databases">
        <authorList>
            <person name="Tani A."/>
            <person name="Ola A."/>
            <person name="Ogura Y."/>
            <person name="Katsura K."/>
            <person name="Hayashi T."/>
        </authorList>
    </citation>
    <scope>NUCLEOTIDE SEQUENCE</scope>
    <source>
        <strain evidence="2">NBRC 15686</strain>
    </source>
</reference>
<reference evidence="2" key="1">
    <citation type="journal article" date="2021" name="Front. Microbiol.">
        <title>Comprehensive Comparative Genomics and Phenotyping of Methylobacterium Species.</title>
        <authorList>
            <person name="Alessa O."/>
            <person name="Ogura Y."/>
            <person name="Fujitani Y."/>
            <person name="Takami H."/>
            <person name="Hayashi T."/>
            <person name="Sahin N."/>
            <person name="Tani A."/>
        </authorList>
    </citation>
    <scope>NUCLEOTIDE SEQUENCE</scope>
    <source>
        <strain evidence="2">NBRC 15686</strain>
    </source>
</reference>
<sequence>MSIPAQGAVGAETMTIPCGGCGAKSDAERCIGCLHDFGDDESAWLRADGAGVGPGWTTPHDSPVSPQTEAAARRIAARRAGGAYADAPTVPEAAWRSEIHSAEAALFGIDAVLATPRTDSAERTAGEGSWTFDRTRTYLLAELERLKADLHTIGEDLTDDQGKAVSWLDVAYGRVANVSSVLAATPAPATPPGVPDSVRALSEDARDLLNSVLDWLRGVCPCGDAGPAQCPVCGARINDPTGFCAMDHRCKIPAHLLGRIEQALGLSAHPAGQSTGQGAGWYCQYNRTRISHPTQCGSDASCQCQVPAPDSTRTGQVGTEEAEPGASDKAVREACKDLREAAADMLISLPAHWHDDATIRLTDAAADAETALSKAEQDDLYALAARPAAPEAQGACIKAEVVTMQTSAGADYYVWLTCGDRSVTPYMFKERYKAEYEAAHFAWVFGLRDEAPDLMAYDEVSHPNEPALPSSGQGGR</sequence>
<comment type="caution">
    <text evidence="2">The sequence shown here is derived from an EMBL/GenBank/DDBJ whole genome shotgun (WGS) entry which is preliminary data.</text>
</comment>
<gene>
    <name evidence="2" type="ORF">LNAOJCKE_0896</name>
</gene>
<protein>
    <submittedName>
        <fullName evidence="2">Uncharacterized protein</fullName>
    </submittedName>
</protein>
<dbReference type="EMBL" id="BPRC01000001">
    <property type="protein sequence ID" value="GJE63698.1"/>
    <property type="molecule type" value="Genomic_DNA"/>
</dbReference>
<proteinExistence type="predicted"/>
<keyword evidence="3" id="KW-1185">Reference proteome</keyword>